<dbReference type="PROSITE" id="PS50943">
    <property type="entry name" value="HTH_CROC1"/>
    <property type="match status" value="1"/>
</dbReference>
<dbReference type="OrthoDB" id="2065477at2"/>
<dbReference type="InterPro" id="IPR001387">
    <property type="entry name" value="Cro/C1-type_HTH"/>
</dbReference>
<dbReference type="SMART" id="SM00530">
    <property type="entry name" value="HTH_XRE"/>
    <property type="match status" value="1"/>
</dbReference>
<evidence type="ECO:0000259" key="1">
    <source>
        <dbReference type="PROSITE" id="PS50943"/>
    </source>
</evidence>
<name>A0A3R5WP93_9FIRM</name>
<dbReference type="EMBL" id="QRVK01000006">
    <property type="protein sequence ID" value="RGS43456.1"/>
    <property type="molecule type" value="Genomic_DNA"/>
</dbReference>
<dbReference type="Gene3D" id="1.10.260.40">
    <property type="entry name" value="lambda repressor-like DNA-binding domains"/>
    <property type="match status" value="1"/>
</dbReference>
<sequence>MRWVYMGDYYDIGYRLKDVMAEKGVTISQLADMTGISEDTIKAIRSGKTKSPGILLMISIADALGCTMDGFLHRQSLTHEELYLLSKFRTLNIHGKNMVMLMADSEDHMQRQLPGMNSTASTRKIPCISSTHTLASNTDYSTHATEFIDMPADYFPTADYCLRLTTNMLHPIYMKDDLLAVEKDFPRLGDIAVFLNEDGVEMIRKYTERDGSPYLEAVSRCDKSIYLTSDIICLGTILGIIRLQDTRMPPIS</sequence>
<dbReference type="SUPFAM" id="SSF47413">
    <property type="entry name" value="lambda repressor-like DNA-binding domains"/>
    <property type="match status" value="1"/>
</dbReference>
<dbReference type="Proteomes" id="UP000283295">
    <property type="component" value="Unassembled WGS sequence"/>
</dbReference>
<dbReference type="InterPro" id="IPR010982">
    <property type="entry name" value="Lambda_DNA-bd_dom_sf"/>
</dbReference>
<comment type="caution">
    <text evidence="2">The sequence shown here is derived from an EMBL/GenBank/DDBJ whole genome shotgun (WGS) entry which is preliminary data.</text>
</comment>
<organism evidence="2 3">
    <name type="scientific">Coprococcus eutactus</name>
    <dbReference type="NCBI Taxonomy" id="33043"/>
    <lineage>
        <taxon>Bacteria</taxon>
        <taxon>Bacillati</taxon>
        <taxon>Bacillota</taxon>
        <taxon>Clostridia</taxon>
        <taxon>Lachnospirales</taxon>
        <taxon>Lachnospiraceae</taxon>
        <taxon>Coprococcus</taxon>
    </lineage>
</organism>
<dbReference type="AlphaFoldDB" id="A0A3R5WP93"/>
<dbReference type="CDD" id="cd00093">
    <property type="entry name" value="HTH_XRE"/>
    <property type="match status" value="1"/>
</dbReference>
<dbReference type="Pfam" id="PF13443">
    <property type="entry name" value="HTH_26"/>
    <property type="match status" value="1"/>
</dbReference>
<dbReference type="InterPro" id="IPR036286">
    <property type="entry name" value="LexA/Signal_pep-like_sf"/>
</dbReference>
<feature type="domain" description="HTH cro/C1-type" evidence="1">
    <location>
        <begin position="16"/>
        <end position="71"/>
    </location>
</feature>
<accession>A0A3R5WP93</accession>
<evidence type="ECO:0000313" key="3">
    <source>
        <dbReference type="Proteomes" id="UP000283295"/>
    </source>
</evidence>
<dbReference type="SUPFAM" id="SSF51306">
    <property type="entry name" value="LexA/Signal peptidase"/>
    <property type="match status" value="1"/>
</dbReference>
<dbReference type="GO" id="GO:0003677">
    <property type="term" value="F:DNA binding"/>
    <property type="evidence" value="ECO:0007669"/>
    <property type="project" value="InterPro"/>
</dbReference>
<gene>
    <name evidence="2" type="ORF">DWX94_03835</name>
</gene>
<proteinExistence type="predicted"/>
<reference evidence="2 3" key="1">
    <citation type="submission" date="2018-08" db="EMBL/GenBank/DDBJ databases">
        <title>A genome reference for cultivated species of the human gut microbiota.</title>
        <authorList>
            <person name="Zou Y."/>
            <person name="Xue W."/>
            <person name="Luo G."/>
        </authorList>
    </citation>
    <scope>NUCLEOTIDE SEQUENCE [LARGE SCALE GENOMIC DNA]</scope>
    <source>
        <strain evidence="2 3">AF22-21</strain>
    </source>
</reference>
<protein>
    <submittedName>
        <fullName evidence="2">XRE family transcriptional regulator</fullName>
    </submittedName>
</protein>
<evidence type="ECO:0000313" key="2">
    <source>
        <dbReference type="EMBL" id="RGS43456.1"/>
    </source>
</evidence>